<feature type="transmembrane region" description="Helical" evidence="1">
    <location>
        <begin position="109"/>
        <end position="131"/>
    </location>
</feature>
<feature type="transmembrane region" description="Helical" evidence="1">
    <location>
        <begin position="312"/>
        <end position="329"/>
    </location>
</feature>
<feature type="transmembrane region" description="Helical" evidence="1">
    <location>
        <begin position="17"/>
        <end position="35"/>
    </location>
</feature>
<feature type="transmembrane region" description="Helical" evidence="1">
    <location>
        <begin position="364"/>
        <end position="383"/>
    </location>
</feature>
<feature type="transmembrane region" description="Helical" evidence="1">
    <location>
        <begin position="195"/>
        <end position="214"/>
    </location>
</feature>
<feature type="transmembrane region" description="Helical" evidence="1">
    <location>
        <begin position="162"/>
        <end position="188"/>
    </location>
</feature>
<dbReference type="EMBL" id="VYQE01000008">
    <property type="protein sequence ID" value="KAA9005085.1"/>
    <property type="molecule type" value="Genomic_DNA"/>
</dbReference>
<accession>A0A5J5GAD8</accession>
<keyword evidence="1" id="KW-0472">Membrane</keyword>
<gene>
    <name evidence="2" type="ORF">F3S47_18830</name>
</gene>
<feature type="transmembrane region" description="Helical" evidence="1">
    <location>
        <begin position="338"/>
        <end position="358"/>
    </location>
</feature>
<feature type="transmembrane region" description="Helical" evidence="1">
    <location>
        <begin position="290"/>
        <end position="306"/>
    </location>
</feature>
<name>A0A5J5GAD8_9RHOB</name>
<proteinExistence type="predicted"/>
<keyword evidence="3" id="KW-1185">Reference proteome</keyword>
<dbReference type="RefSeq" id="WP_150446866.1">
    <property type="nucleotide sequence ID" value="NZ_VYQE01000008.1"/>
</dbReference>
<evidence type="ECO:0008006" key="4">
    <source>
        <dbReference type="Google" id="ProtNLM"/>
    </source>
</evidence>
<keyword evidence="1" id="KW-1133">Transmembrane helix</keyword>
<comment type="caution">
    <text evidence="2">The sequence shown here is derived from an EMBL/GenBank/DDBJ whole genome shotgun (WGS) entry which is preliminary data.</text>
</comment>
<keyword evidence="1" id="KW-0812">Transmembrane</keyword>
<dbReference type="AlphaFoldDB" id="A0A5J5GAD8"/>
<dbReference type="Proteomes" id="UP000326554">
    <property type="component" value="Unassembled WGS sequence"/>
</dbReference>
<evidence type="ECO:0000256" key="1">
    <source>
        <dbReference type="SAM" id="Phobius"/>
    </source>
</evidence>
<feature type="transmembrane region" description="Helical" evidence="1">
    <location>
        <begin position="257"/>
        <end position="278"/>
    </location>
</feature>
<protein>
    <recommendedName>
        <fullName evidence="4">DUF2029 domain-containing protein</fullName>
    </recommendedName>
</protein>
<organism evidence="2 3">
    <name type="scientific">Histidinibacterium aquaticum</name>
    <dbReference type="NCBI Taxonomy" id="2613962"/>
    <lineage>
        <taxon>Bacteria</taxon>
        <taxon>Pseudomonadati</taxon>
        <taxon>Pseudomonadota</taxon>
        <taxon>Alphaproteobacteria</taxon>
        <taxon>Rhodobacterales</taxon>
        <taxon>Paracoccaceae</taxon>
        <taxon>Histidinibacterium</taxon>
    </lineage>
</organism>
<evidence type="ECO:0000313" key="3">
    <source>
        <dbReference type="Proteomes" id="UP000326554"/>
    </source>
</evidence>
<sequence length="405" mass="44342">MTVGRVFPETTRKTERGLLAALLALGVVWNLLLLYRQWPEVFWDLGVYEAAVTAFNQGQSAYQSFEGLYFVYSPYVLFAFASLGTWLPAAFLLLYLAATLLFLRSGIGLPLFLAAIASSVLTVSSIFMTSVGSGNVTIFLHFLAITASFAVFQAPASRARAATFFVTVCLISLIKPYFLSYLVFGVLAERSRRRVAASLLCALSWAVLFGAQALSHPDLFGEFLASLRLQALGSGGGAGQDVGLAPYSVFGEFVGRYPALVLHVLFVAGLATLLFGVWRFSGMAPDPKESRTLLFLTALILVTLLNPRMKVYDYWIVGAASALVFYLLLKRAEWLEQLTWFGLLCAMTLAVFAMWLAGFPYLKYVRVYLLPLLAFTVFLRFALGPIPGRTEAASGLRAAARSGPR</sequence>
<evidence type="ECO:0000313" key="2">
    <source>
        <dbReference type="EMBL" id="KAA9005085.1"/>
    </source>
</evidence>
<reference evidence="2 3" key="1">
    <citation type="submission" date="2019-09" db="EMBL/GenBank/DDBJ databases">
        <authorList>
            <person name="Park J.-S."/>
            <person name="Choi H.-J."/>
        </authorList>
    </citation>
    <scope>NUCLEOTIDE SEQUENCE [LARGE SCALE GENOMIC DNA]</scope>
    <source>
        <strain evidence="2 3">176SS1-4</strain>
    </source>
</reference>
<feature type="transmembrane region" description="Helical" evidence="1">
    <location>
        <begin position="75"/>
        <end position="103"/>
    </location>
</feature>